<dbReference type="PROSITE" id="PS01131">
    <property type="entry name" value="RRNA_A_DIMETH"/>
    <property type="match status" value="1"/>
</dbReference>
<evidence type="ECO:0000313" key="11">
    <source>
        <dbReference type="Proteomes" id="UP001500740"/>
    </source>
</evidence>
<comment type="catalytic activity">
    <reaction evidence="7">
        <text>adenosine(1518)/adenosine(1519) in 16S rRNA + 4 S-adenosyl-L-methionine = N(6)-dimethyladenosine(1518)/N(6)-dimethyladenosine(1519) in 16S rRNA + 4 S-adenosyl-L-homocysteine + 4 H(+)</text>
        <dbReference type="Rhea" id="RHEA:19609"/>
        <dbReference type="Rhea" id="RHEA-COMP:10232"/>
        <dbReference type="Rhea" id="RHEA-COMP:10233"/>
        <dbReference type="ChEBI" id="CHEBI:15378"/>
        <dbReference type="ChEBI" id="CHEBI:57856"/>
        <dbReference type="ChEBI" id="CHEBI:59789"/>
        <dbReference type="ChEBI" id="CHEBI:74411"/>
        <dbReference type="ChEBI" id="CHEBI:74493"/>
        <dbReference type="EC" id="2.1.1.182"/>
    </reaction>
</comment>
<evidence type="ECO:0000256" key="4">
    <source>
        <dbReference type="ARBA" id="ARBA00022679"/>
    </source>
</evidence>
<name>A0ABP3K269_9BACI</name>
<feature type="binding site" evidence="7 8">
    <location>
        <position position="30"/>
    </location>
    <ligand>
        <name>S-adenosyl-L-methionine</name>
        <dbReference type="ChEBI" id="CHEBI:59789"/>
    </ligand>
</feature>
<dbReference type="PROSITE" id="PS51689">
    <property type="entry name" value="SAM_RNA_A_N6_MT"/>
    <property type="match status" value="1"/>
</dbReference>
<dbReference type="HAMAP" id="MF_00607">
    <property type="entry name" value="16SrRNA_methyltr_A"/>
    <property type="match status" value="1"/>
</dbReference>
<sequence length="291" mass="32853">MKPIATITRTKAIMERHNLSFKKSLGQNFLIDVNILENIVSKANVDDKSIVIEIGPGIGALTEQLAKQAQHVYAFEIDGRLIEVLEDTLAPYDNVTVINQDILEVDLEAFIEENVQQGQSVQVVANLPYYITTPILMKLLSSHLPIDSITVMMQKEVAARMSADANTKDYGSLSIAVQYYTTSKVVMNVPKTCFIPQPNVDSAILQLTVRREPYIQVENEDLYFEVVQASFGQRRKTLKNNLKRAFEDKLDTERLGRVFNEANIEPSRRGESLTLEEFAKLADAFDRQLAR</sequence>
<evidence type="ECO:0000256" key="5">
    <source>
        <dbReference type="ARBA" id="ARBA00022691"/>
    </source>
</evidence>
<dbReference type="PANTHER" id="PTHR11727">
    <property type="entry name" value="DIMETHYLADENOSINE TRANSFERASE"/>
    <property type="match status" value="1"/>
</dbReference>
<protein>
    <recommendedName>
        <fullName evidence="7">Ribosomal RNA small subunit methyltransferase A</fullName>
        <ecNumber evidence="7">2.1.1.182</ecNumber>
    </recommendedName>
    <alternativeName>
        <fullName evidence="7">16S rRNA (adenine(1518)-N(6)/adenine(1519)-N(6))-dimethyltransferase</fullName>
    </alternativeName>
    <alternativeName>
        <fullName evidence="7">16S rRNA dimethyladenosine transferase</fullName>
    </alternativeName>
    <alternativeName>
        <fullName evidence="7">16S rRNA dimethylase</fullName>
    </alternativeName>
    <alternativeName>
        <fullName evidence="7">S-adenosylmethionine-6-N', N'-adenosyl(rRNA) dimethyltransferase</fullName>
    </alternativeName>
</protein>
<keyword evidence="1 7" id="KW-0963">Cytoplasm</keyword>
<dbReference type="InterPro" id="IPR023165">
    <property type="entry name" value="rRNA_Ade_diMease-like_C"/>
</dbReference>
<dbReference type="EMBL" id="BAAACZ010000019">
    <property type="protein sequence ID" value="GAA0467294.1"/>
    <property type="molecule type" value="Genomic_DNA"/>
</dbReference>
<comment type="function">
    <text evidence="7">Specifically dimethylates two adjacent adenosines (A1518 and A1519) in the loop of a conserved hairpin near the 3'-end of 16S rRNA in the 30S particle. May play a critical role in biogenesis of 30S subunits.</text>
</comment>
<feature type="domain" description="Ribosomal RNA adenine methylase transferase N-terminal" evidence="9">
    <location>
        <begin position="35"/>
        <end position="211"/>
    </location>
</feature>
<dbReference type="InterPro" id="IPR020598">
    <property type="entry name" value="rRNA_Ade_methylase_Trfase_N"/>
</dbReference>
<feature type="binding site" evidence="7 8">
    <location>
        <position position="101"/>
    </location>
    <ligand>
        <name>S-adenosyl-L-methionine</name>
        <dbReference type="ChEBI" id="CHEBI:59789"/>
    </ligand>
</feature>
<comment type="subcellular location">
    <subcellularLocation>
        <location evidence="7">Cytoplasm</location>
    </subcellularLocation>
</comment>
<keyword evidence="5 7" id="KW-0949">S-adenosyl-L-methionine</keyword>
<evidence type="ECO:0000256" key="7">
    <source>
        <dbReference type="HAMAP-Rule" id="MF_00607"/>
    </source>
</evidence>
<dbReference type="PANTHER" id="PTHR11727:SF7">
    <property type="entry name" value="DIMETHYLADENOSINE TRANSFERASE-RELATED"/>
    <property type="match status" value="1"/>
</dbReference>
<dbReference type="CDD" id="cd02440">
    <property type="entry name" value="AdoMet_MTases"/>
    <property type="match status" value="1"/>
</dbReference>
<comment type="similarity">
    <text evidence="7">Belongs to the class I-like SAM-binding methyltransferase superfamily. rRNA adenine N(6)-methyltransferase family. RsmA subfamily.</text>
</comment>
<evidence type="ECO:0000256" key="6">
    <source>
        <dbReference type="ARBA" id="ARBA00022884"/>
    </source>
</evidence>
<evidence type="ECO:0000256" key="8">
    <source>
        <dbReference type="PROSITE-ProRule" id="PRU01026"/>
    </source>
</evidence>
<accession>A0ABP3K269</accession>
<dbReference type="InterPro" id="IPR029063">
    <property type="entry name" value="SAM-dependent_MTases_sf"/>
</dbReference>
<dbReference type="InterPro" id="IPR020596">
    <property type="entry name" value="rRNA_Ade_Mease_Trfase_CS"/>
</dbReference>
<keyword evidence="2 7" id="KW-0698">rRNA processing</keyword>
<dbReference type="NCBIfam" id="TIGR00755">
    <property type="entry name" value="ksgA"/>
    <property type="match status" value="1"/>
</dbReference>
<dbReference type="Gene3D" id="1.10.8.100">
    <property type="entry name" value="Ribosomal RNA adenine dimethylase-like, domain 2"/>
    <property type="match status" value="1"/>
</dbReference>
<comment type="caution">
    <text evidence="10">The sequence shown here is derived from an EMBL/GenBank/DDBJ whole genome shotgun (WGS) entry which is preliminary data.</text>
</comment>
<feature type="binding site" evidence="7 8">
    <location>
        <position position="126"/>
    </location>
    <ligand>
        <name>S-adenosyl-L-methionine</name>
        <dbReference type="ChEBI" id="CHEBI:59789"/>
    </ligand>
</feature>
<dbReference type="Proteomes" id="UP001500740">
    <property type="component" value="Unassembled WGS sequence"/>
</dbReference>
<dbReference type="SMART" id="SM00650">
    <property type="entry name" value="rADc"/>
    <property type="match status" value="1"/>
</dbReference>
<feature type="binding site" evidence="7 8">
    <location>
        <position position="28"/>
    </location>
    <ligand>
        <name>S-adenosyl-L-methionine</name>
        <dbReference type="ChEBI" id="CHEBI:59789"/>
    </ligand>
</feature>
<dbReference type="InterPro" id="IPR001737">
    <property type="entry name" value="KsgA/Erm"/>
</dbReference>
<gene>
    <name evidence="7 10" type="primary">rsmA</name>
    <name evidence="7" type="synonym">ksgA</name>
    <name evidence="10" type="ORF">GCM10008935_24010</name>
</gene>
<evidence type="ECO:0000259" key="9">
    <source>
        <dbReference type="SMART" id="SM00650"/>
    </source>
</evidence>
<dbReference type="InterPro" id="IPR011530">
    <property type="entry name" value="rRNA_adenine_dimethylase"/>
</dbReference>
<keyword evidence="11" id="KW-1185">Reference proteome</keyword>
<dbReference type="EC" id="2.1.1.182" evidence="7"/>
<evidence type="ECO:0000313" key="10">
    <source>
        <dbReference type="EMBL" id="GAA0467294.1"/>
    </source>
</evidence>
<keyword evidence="4 7" id="KW-0808">Transferase</keyword>
<dbReference type="Pfam" id="PF00398">
    <property type="entry name" value="RrnaAD"/>
    <property type="match status" value="1"/>
</dbReference>
<dbReference type="SUPFAM" id="SSF53335">
    <property type="entry name" value="S-adenosyl-L-methionine-dependent methyltransferases"/>
    <property type="match status" value="1"/>
</dbReference>
<feature type="binding site" evidence="7 8">
    <location>
        <position position="76"/>
    </location>
    <ligand>
        <name>S-adenosyl-L-methionine</name>
        <dbReference type="ChEBI" id="CHEBI:59789"/>
    </ligand>
</feature>
<organism evidence="10 11">
    <name type="scientific">Alkalibacillus silvisoli</name>
    <dbReference type="NCBI Taxonomy" id="392823"/>
    <lineage>
        <taxon>Bacteria</taxon>
        <taxon>Bacillati</taxon>
        <taxon>Bacillota</taxon>
        <taxon>Bacilli</taxon>
        <taxon>Bacillales</taxon>
        <taxon>Bacillaceae</taxon>
        <taxon>Alkalibacillus</taxon>
    </lineage>
</organism>
<proteinExistence type="inferred from homology"/>
<dbReference type="RefSeq" id="WP_343783843.1">
    <property type="nucleotide sequence ID" value="NZ_BAAACZ010000019.1"/>
</dbReference>
<reference evidence="11" key="1">
    <citation type="journal article" date="2019" name="Int. J. Syst. Evol. Microbiol.">
        <title>The Global Catalogue of Microorganisms (GCM) 10K type strain sequencing project: providing services to taxonomists for standard genome sequencing and annotation.</title>
        <authorList>
            <consortium name="The Broad Institute Genomics Platform"/>
            <consortium name="The Broad Institute Genome Sequencing Center for Infectious Disease"/>
            <person name="Wu L."/>
            <person name="Ma J."/>
        </authorList>
    </citation>
    <scope>NUCLEOTIDE SEQUENCE [LARGE SCALE GENOMIC DNA]</scope>
    <source>
        <strain evidence="11">JCM 14193</strain>
    </source>
</reference>
<feature type="binding site" evidence="7 8">
    <location>
        <position position="55"/>
    </location>
    <ligand>
        <name>S-adenosyl-L-methionine</name>
        <dbReference type="ChEBI" id="CHEBI:59789"/>
    </ligand>
</feature>
<evidence type="ECO:0000256" key="1">
    <source>
        <dbReference type="ARBA" id="ARBA00022490"/>
    </source>
</evidence>
<evidence type="ECO:0000256" key="2">
    <source>
        <dbReference type="ARBA" id="ARBA00022552"/>
    </source>
</evidence>
<keyword evidence="6 7" id="KW-0694">RNA-binding</keyword>
<evidence type="ECO:0000256" key="3">
    <source>
        <dbReference type="ARBA" id="ARBA00022603"/>
    </source>
</evidence>
<keyword evidence="3 7" id="KW-0489">Methyltransferase</keyword>
<dbReference type="Gene3D" id="3.40.50.150">
    <property type="entry name" value="Vaccinia Virus protein VP39"/>
    <property type="match status" value="1"/>
</dbReference>